<dbReference type="NCBIfam" id="TIGR04183">
    <property type="entry name" value="Por_Secre_tail"/>
    <property type="match status" value="1"/>
</dbReference>
<dbReference type="EMBL" id="CP120682">
    <property type="protein sequence ID" value="WKN35283.1"/>
    <property type="molecule type" value="Genomic_DNA"/>
</dbReference>
<dbReference type="PANTHER" id="PTHR35580:SF1">
    <property type="entry name" value="PHYTASE-LIKE DOMAIN-CONTAINING PROTEIN"/>
    <property type="match status" value="1"/>
</dbReference>
<evidence type="ECO:0000313" key="2">
    <source>
        <dbReference type="EMBL" id="WKN35283.1"/>
    </source>
</evidence>
<name>A0AA49GKX8_9BACT</name>
<reference evidence="2" key="2">
    <citation type="journal article" date="2024" name="Antonie Van Leeuwenhoek">
        <title>Roseihalotalea indica gen. nov., sp. nov., a halophilic Bacteroidetes from mesopelagic Southwest Indian Ocean with higher carbohydrate metabolic potential.</title>
        <authorList>
            <person name="Chen B."/>
            <person name="Zhang M."/>
            <person name="Lin D."/>
            <person name="Ye J."/>
            <person name="Tang K."/>
        </authorList>
    </citation>
    <scope>NUCLEOTIDE SEQUENCE</scope>
    <source>
        <strain evidence="2">TK19036</strain>
    </source>
</reference>
<accession>A0AA49GKX8</accession>
<gene>
    <name evidence="2" type="ORF">K4G66_23165</name>
</gene>
<feature type="chain" id="PRO_5041392272" evidence="1">
    <location>
        <begin position="29"/>
        <end position="1469"/>
    </location>
</feature>
<dbReference type="InterPro" id="IPR026444">
    <property type="entry name" value="Secre_tail"/>
</dbReference>
<reference evidence="2" key="1">
    <citation type="journal article" date="2023" name="Comput. Struct. Biotechnol. J.">
        <title>Discovery of a novel marine Bacteroidetes with a rich repertoire of carbohydrate-active enzymes.</title>
        <authorList>
            <person name="Chen B."/>
            <person name="Liu G."/>
            <person name="Chen Q."/>
            <person name="Wang H."/>
            <person name="Liu L."/>
            <person name="Tang K."/>
        </authorList>
    </citation>
    <scope>NUCLEOTIDE SEQUENCE</scope>
    <source>
        <strain evidence="2">TK19036</strain>
    </source>
</reference>
<keyword evidence="1" id="KW-0732">Signal</keyword>
<dbReference type="SUPFAM" id="SSF101898">
    <property type="entry name" value="NHL repeat"/>
    <property type="match status" value="1"/>
</dbReference>
<dbReference type="PANTHER" id="PTHR35580">
    <property type="entry name" value="CELL SURFACE GLYCOPROTEIN (S-LAYER PROTEIN)-LIKE PROTEIN"/>
    <property type="match status" value="1"/>
</dbReference>
<evidence type="ECO:0000256" key="1">
    <source>
        <dbReference type="SAM" id="SignalP"/>
    </source>
</evidence>
<feature type="signal peptide" evidence="1">
    <location>
        <begin position="1"/>
        <end position="28"/>
    </location>
</feature>
<organism evidence="2">
    <name type="scientific">Roseihalotalea indica</name>
    <dbReference type="NCBI Taxonomy" id="2867963"/>
    <lineage>
        <taxon>Bacteria</taxon>
        <taxon>Pseudomonadati</taxon>
        <taxon>Bacteroidota</taxon>
        <taxon>Cytophagia</taxon>
        <taxon>Cytophagales</taxon>
        <taxon>Catalimonadaceae</taxon>
        <taxon>Roseihalotalea</taxon>
    </lineage>
</organism>
<proteinExistence type="predicted"/>
<protein>
    <submittedName>
        <fullName evidence="2">T9SS type A sorting domain-containing protein</fullName>
    </submittedName>
</protein>
<sequence>MRNNYYRYFQKQWVLCLLVGVIPMLASAQDLTLQTAEVLSANLEEDDLSKNLFSETDIQGNVYLAGMFRGSTNFDLQGGNVTRSSKGGRDGFIAKYTATGELVYVVQIGGEEDDQISGMTVNPSTGVAYVVGEYKKAASFGSDFTINDNINSSTDGFIVSISPSGSVSLIDRVGGKNFQSVEAVVLDGAGRIYIAGRFSLELRFDSSSNSEDIPITNGSDVFIASYETSGVQSMQIVAARGEDNETVNNIFLDDQNAITAVGNFVSETMFDPESNASVTSEGENDVYMAKYTSQGKFTFVRTIQGSGNIALKGADTDENHNVYLGGRFESDILPEGSSEVIDHGNNQDIFLVKYDKNGAFRNKTAITGNGYDEPRDLKFSDNRVYLTGLFQNDLFEGDLNAENNLDVFLATFNTELIVQKKWAFTGNGRNQGGGITNSLAATYLSGFVATQIKLDPNSSQVTGNSSGKSGIFLAKYINSNALPQITDVTREEGKLTIVGSNFTNNLERITVLVENSEGALVTTSDVSVNGAGTEISATASGLVAGEYTVQVIVSGEPSNEVSLVVPANPEITSVTVNENLLTITGANFKSATESTTVTLMDENDNPVTVSDVTVNDGGTEITATATLGEGTYQVIVGVGDLESTPFEFSVDPDFTGPDITDATIESGVLTITGTNLGSDTFPPSVVLTYGESTTVSLTNVEYNSDGTQVTASVASEEPGSYTVDITVNDISDEFTFTLDATTPDPPVITDAFIQEGALTVKGSNLGSDAFPPTVTLNYEVNTSIPLTEVTYNEAGTQITANVASEEVGDYSVVVTVNSKSAQFSFSIVSEGDPTISNALWNENDQLIIEGENFGSDNSIITVRILGENDNVLAEFTEPTLNESGTEIQVTPEEPLSPGDYVVQLIIADTELQRSFIVPDEAKSPPVIEVSFQPLLEEGIASADVSIEVTDDKPGTTVTLYYLGIRDDPASVNWQEQAVGTTSQANETLTATLNETDFDELGLQFYMEALDSDGLTNTAIQINRIYRSYSDTQPLRASILKQATEPFDNQDYQLISLPLQVDNIATAFEEFGAADPKVWRIFRLQSGQYQEFGRAFKESPSWSGATQLGQGYMLIYKPDTSVAVEGSVANVRLDEPVSITLEPKANFIGNPYTFPVNWDDVIAHNENLGVIVKGIKKFNGNFAQENTSATLNPFEGALIFNDSEQSVEIEIPIGTSSTTGSRSEKNSVSNKLSSPNWKMPLQLGVDGSQTMAFGGIGMHEQAHESADRMDDYTPPRLSDYVEMNFTHPEFFMPNFAVDIVPPATEHIWPLEVATSFNGKPHTISWEPINTSGQDDKLFLVDKTNGQVVDMDKKTSYSFTVNGTHALEIMLGSEEMLADHLGEAFMSVGAPYPNPVVETLYIPVYSSSAETVTVRVFDATGHLLELKEYALSRGAHELAWEIKQTSQKQGLYLYQVSTSSKLLGRGKIVVQ</sequence>
<dbReference type="InterPro" id="IPR052918">
    <property type="entry name" value="Motility_Chemotaxis_Reg"/>
</dbReference>